<evidence type="ECO:0000256" key="1">
    <source>
        <dbReference type="SAM" id="MobiDB-lite"/>
    </source>
</evidence>
<sequence length="179" mass="18921">MTHKHQAAEENLFAPALRKRVPEAGLVTLDGRRGVNPLLLQTPDTAKSEPAVPHWPQADSNSTAAGLSFQGTTTAPFVGDSAATEVTHHSVRGSPPSPLSTTIHSPSGGAPVRLVPRPRTAGSQEPRHISSHSDLAERQVAEGEISSETVLKSCSSSGRLHSSTRPVPLLNSFCLPVFF</sequence>
<gene>
    <name evidence="2" type="ORF">PLEPLA_LOCUS5756</name>
</gene>
<dbReference type="Proteomes" id="UP001153269">
    <property type="component" value="Unassembled WGS sequence"/>
</dbReference>
<keyword evidence="3" id="KW-1185">Reference proteome</keyword>
<comment type="caution">
    <text evidence="2">The sequence shown here is derived from an EMBL/GenBank/DDBJ whole genome shotgun (WGS) entry which is preliminary data.</text>
</comment>
<accession>A0A9N7YB61</accession>
<name>A0A9N7YB61_PLEPL</name>
<feature type="region of interest" description="Disordered" evidence="1">
    <location>
        <begin position="84"/>
        <end position="144"/>
    </location>
</feature>
<evidence type="ECO:0000313" key="3">
    <source>
        <dbReference type="Proteomes" id="UP001153269"/>
    </source>
</evidence>
<reference evidence="2" key="1">
    <citation type="submission" date="2020-03" db="EMBL/GenBank/DDBJ databases">
        <authorList>
            <person name="Weist P."/>
        </authorList>
    </citation>
    <scope>NUCLEOTIDE SEQUENCE</scope>
</reference>
<feature type="region of interest" description="Disordered" evidence="1">
    <location>
        <begin position="43"/>
        <end position="65"/>
    </location>
</feature>
<dbReference type="AlphaFoldDB" id="A0A9N7YB61"/>
<evidence type="ECO:0000313" key="2">
    <source>
        <dbReference type="EMBL" id="CAB1417934.1"/>
    </source>
</evidence>
<proteinExistence type="predicted"/>
<organism evidence="2 3">
    <name type="scientific">Pleuronectes platessa</name>
    <name type="common">European plaice</name>
    <dbReference type="NCBI Taxonomy" id="8262"/>
    <lineage>
        <taxon>Eukaryota</taxon>
        <taxon>Metazoa</taxon>
        <taxon>Chordata</taxon>
        <taxon>Craniata</taxon>
        <taxon>Vertebrata</taxon>
        <taxon>Euteleostomi</taxon>
        <taxon>Actinopterygii</taxon>
        <taxon>Neopterygii</taxon>
        <taxon>Teleostei</taxon>
        <taxon>Neoteleostei</taxon>
        <taxon>Acanthomorphata</taxon>
        <taxon>Carangaria</taxon>
        <taxon>Pleuronectiformes</taxon>
        <taxon>Pleuronectoidei</taxon>
        <taxon>Pleuronectidae</taxon>
        <taxon>Pleuronectes</taxon>
    </lineage>
</organism>
<protein>
    <submittedName>
        <fullName evidence="2">Uncharacterized protein</fullName>
    </submittedName>
</protein>
<dbReference type="EMBL" id="CADEAL010000293">
    <property type="protein sequence ID" value="CAB1417934.1"/>
    <property type="molecule type" value="Genomic_DNA"/>
</dbReference>